<gene>
    <name evidence="1" type="ORF">D915_010854</name>
</gene>
<organism evidence="1 2">
    <name type="scientific">Fasciola hepatica</name>
    <name type="common">Liver fluke</name>
    <dbReference type="NCBI Taxonomy" id="6192"/>
    <lineage>
        <taxon>Eukaryota</taxon>
        <taxon>Metazoa</taxon>
        <taxon>Spiralia</taxon>
        <taxon>Lophotrochozoa</taxon>
        <taxon>Platyhelminthes</taxon>
        <taxon>Trematoda</taxon>
        <taxon>Digenea</taxon>
        <taxon>Plagiorchiida</taxon>
        <taxon>Echinostomata</taxon>
        <taxon>Echinostomatoidea</taxon>
        <taxon>Fasciolidae</taxon>
        <taxon>Fasciola</taxon>
    </lineage>
</organism>
<name>A0A4E0QV92_FASHE</name>
<keyword evidence="2" id="KW-1185">Reference proteome</keyword>
<sequence length="96" mass="11010">MNFSRDSLSTLDIQYLAERRILEIECPSSVSRDNEMQNTNKTLANPGQEVTIPCTGVYHNTTTIPIYFTEGMPDCCAAKGIYFGYYENGFLWYNFE</sequence>
<evidence type="ECO:0000313" key="2">
    <source>
        <dbReference type="Proteomes" id="UP000230066"/>
    </source>
</evidence>
<accession>A0A4E0QV92</accession>
<evidence type="ECO:0000313" key="1">
    <source>
        <dbReference type="EMBL" id="THD18579.1"/>
    </source>
</evidence>
<protein>
    <submittedName>
        <fullName evidence="1">Uncharacterized protein</fullName>
    </submittedName>
</protein>
<reference evidence="1" key="1">
    <citation type="submission" date="2019-03" db="EMBL/GenBank/DDBJ databases">
        <title>Improved annotation for the trematode Fasciola hepatica.</title>
        <authorList>
            <person name="Choi Y.-J."/>
            <person name="Martin J."/>
            <person name="Mitreva M."/>
        </authorList>
    </citation>
    <scope>NUCLEOTIDE SEQUENCE [LARGE SCALE GENOMIC DNA]</scope>
</reference>
<dbReference type="EMBL" id="JXXN02009877">
    <property type="protein sequence ID" value="THD18579.1"/>
    <property type="molecule type" value="Genomic_DNA"/>
</dbReference>
<dbReference type="AlphaFoldDB" id="A0A4E0QV92"/>
<comment type="caution">
    <text evidence="1">The sequence shown here is derived from an EMBL/GenBank/DDBJ whole genome shotgun (WGS) entry which is preliminary data.</text>
</comment>
<proteinExistence type="predicted"/>
<dbReference type="Proteomes" id="UP000230066">
    <property type="component" value="Unassembled WGS sequence"/>
</dbReference>